<evidence type="ECO:0000313" key="1">
    <source>
        <dbReference type="EMBL" id="MBZ3878871.1"/>
    </source>
</evidence>
<sequence length="111" mass="11930">MEEGCREAALDTQEFRGSAGAAVYKAGHTSPVLYLTSMCSDHKFGDLEMVSCHSSKDHEDKSPPLHLEPLTMVLQPLGSQNPDSRLVGEATPSLVCHGHWRLGNDHGGCGT</sequence>
<reference evidence="1" key="1">
    <citation type="submission" date="2020-03" db="EMBL/GenBank/DDBJ databases">
        <title>Studies in the Genomics of Life Span.</title>
        <authorList>
            <person name="Glass D."/>
        </authorList>
    </citation>
    <scope>NUCLEOTIDE SEQUENCE</scope>
    <source>
        <strain evidence="1">SUZIE</strain>
        <tissue evidence="1">Muscle</tissue>
    </source>
</reference>
<name>A0AA41MVG2_SCICA</name>
<accession>A0AA41MVG2</accession>
<evidence type="ECO:0000313" key="2">
    <source>
        <dbReference type="Proteomes" id="UP001166674"/>
    </source>
</evidence>
<dbReference type="EMBL" id="JAATJV010339300">
    <property type="protein sequence ID" value="MBZ3878871.1"/>
    <property type="molecule type" value="Genomic_DNA"/>
</dbReference>
<dbReference type="AlphaFoldDB" id="A0AA41MVG2"/>
<organism evidence="1 2">
    <name type="scientific">Sciurus carolinensis</name>
    <name type="common">Eastern gray squirrel</name>
    <dbReference type="NCBI Taxonomy" id="30640"/>
    <lineage>
        <taxon>Eukaryota</taxon>
        <taxon>Metazoa</taxon>
        <taxon>Chordata</taxon>
        <taxon>Craniata</taxon>
        <taxon>Vertebrata</taxon>
        <taxon>Euteleostomi</taxon>
        <taxon>Mammalia</taxon>
        <taxon>Eutheria</taxon>
        <taxon>Euarchontoglires</taxon>
        <taxon>Glires</taxon>
        <taxon>Rodentia</taxon>
        <taxon>Sciuromorpha</taxon>
        <taxon>Sciuridae</taxon>
        <taxon>Sciurinae</taxon>
        <taxon>Sciurini</taxon>
        <taxon>Sciurus</taxon>
    </lineage>
</organism>
<protein>
    <submittedName>
        <fullName evidence="1">TBC1 domain family member 8</fullName>
    </submittedName>
</protein>
<keyword evidence="2" id="KW-1185">Reference proteome</keyword>
<comment type="caution">
    <text evidence="1">The sequence shown here is derived from an EMBL/GenBank/DDBJ whole genome shotgun (WGS) entry which is preliminary data.</text>
</comment>
<gene>
    <name evidence="1" type="ORF">SUZIE_150105</name>
</gene>
<dbReference type="Proteomes" id="UP001166674">
    <property type="component" value="Unassembled WGS sequence"/>
</dbReference>
<proteinExistence type="predicted"/>